<dbReference type="RefSeq" id="WP_380618356.1">
    <property type="nucleotide sequence ID" value="NZ_JBHSDK010000007.1"/>
</dbReference>
<evidence type="ECO:0000259" key="3">
    <source>
        <dbReference type="Pfam" id="PF01551"/>
    </source>
</evidence>
<feature type="signal peptide" evidence="2">
    <location>
        <begin position="1"/>
        <end position="27"/>
    </location>
</feature>
<accession>A0ABV8TVB4</accession>
<feature type="chain" id="PRO_5047067522" evidence="2">
    <location>
        <begin position="28"/>
        <end position="395"/>
    </location>
</feature>
<dbReference type="CDD" id="cd12797">
    <property type="entry name" value="M23_peptidase"/>
    <property type="match status" value="1"/>
</dbReference>
<evidence type="ECO:0000313" key="4">
    <source>
        <dbReference type="EMBL" id="MFC4334552.1"/>
    </source>
</evidence>
<dbReference type="SUPFAM" id="SSF51261">
    <property type="entry name" value="Duplicated hybrid motif"/>
    <property type="match status" value="1"/>
</dbReference>
<gene>
    <name evidence="4" type="ORF">ACFPET_05000</name>
</gene>
<keyword evidence="2" id="KW-0732">Signal</keyword>
<evidence type="ECO:0000256" key="2">
    <source>
        <dbReference type="SAM" id="SignalP"/>
    </source>
</evidence>
<dbReference type="Proteomes" id="UP001595823">
    <property type="component" value="Unassembled WGS sequence"/>
</dbReference>
<reference evidence="5" key="1">
    <citation type="journal article" date="2019" name="Int. J. Syst. Evol. Microbiol.">
        <title>The Global Catalogue of Microorganisms (GCM) 10K type strain sequencing project: providing services to taxonomists for standard genome sequencing and annotation.</title>
        <authorList>
            <consortium name="The Broad Institute Genomics Platform"/>
            <consortium name="The Broad Institute Genome Sequencing Center for Infectious Disease"/>
            <person name="Wu L."/>
            <person name="Ma J."/>
        </authorList>
    </citation>
    <scope>NUCLEOTIDE SEQUENCE [LARGE SCALE GENOMIC DNA]</scope>
    <source>
        <strain evidence="5">IBRC-M 10908</strain>
    </source>
</reference>
<feature type="compositionally biased region" description="Low complexity" evidence="1">
    <location>
        <begin position="140"/>
        <end position="149"/>
    </location>
</feature>
<keyword evidence="5" id="KW-1185">Reference proteome</keyword>
<proteinExistence type="predicted"/>
<feature type="domain" description="M23ase beta-sheet core" evidence="3">
    <location>
        <begin position="188"/>
        <end position="268"/>
    </location>
</feature>
<sequence length="395" mass="42251">MRHLVRTAVSATLAAGLVIAASATASAAPSLEDAVAREMVEHKGGEAAAAYGLNAQSTPDPQIEPRDESGAWSFGGAVFLIPDDVEASPVTSLYLAERVGGQWQVHLDGTEEFAEAADRAPSRLFSSPGEQESLAERPGEAQAAAQPGLAAPWQADQGGWRHWGVHGNSGTSRPYNSIDFYGGDGWTRASAGGYIYYYCGTSTPHMEIRHGAGWTTGYYHLRQQTRYDSGSYVDRYAPLGHIGEQLPCGGRANGDHVHWTLWYNGDAVSVNGRTVGGWAWYEQNAYQGWAERNGTRLYNSNCCLTNYGPGYSEVLGTAHNPGGVVNVRNGPGASSGIVRTVSHGQQVPLACHVRGEAMEGPWGNTSDIWNRLEDGSYVSDAWMDTGSNDPVVPAC</sequence>
<evidence type="ECO:0000256" key="1">
    <source>
        <dbReference type="SAM" id="MobiDB-lite"/>
    </source>
</evidence>
<name>A0ABV8TVB4_9ACTN</name>
<dbReference type="EMBL" id="JBHSDK010000007">
    <property type="protein sequence ID" value="MFC4334552.1"/>
    <property type="molecule type" value="Genomic_DNA"/>
</dbReference>
<dbReference type="InterPro" id="IPR016047">
    <property type="entry name" value="M23ase_b-sheet_dom"/>
</dbReference>
<protein>
    <submittedName>
        <fullName evidence="4">Peptidoglycan DD-metalloendopeptidase family protein</fullName>
    </submittedName>
</protein>
<comment type="caution">
    <text evidence="4">The sequence shown here is derived from an EMBL/GenBank/DDBJ whole genome shotgun (WGS) entry which is preliminary data.</text>
</comment>
<dbReference type="Gene3D" id="2.70.70.10">
    <property type="entry name" value="Glucose Permease (Domain IIA)"/>
    <property type="match status" value="1"/>
</dbReference>
<feature type="region of interest" description="Disordered" evidence="1">
    <location>
        <begin position="119"/>
        <end position="149"/>
    </location>
</feature>
<dbReference type="Pfam" id="PF01551">
    <property type="entry name" value="Peptidase_M23"/>
    <property type="match status" value="1"/>
</dbReference>
<dbReference type="InterPro" id="IPR011055">
    <property type="entry name" value="Dup_hybrid_motif"/>
</dbReference>
<organism evidence="4 5">
    <name type="scientific">Salininema proteolyticum</name>
    <dbReference type="NCBI Taxonomy" id="1607685"/>
    <lineage>
        <taxon>Bacteria</taxon>
        <taxon>Bacillati</taxon>
        <taxon>Actinomycetota</taxon>
        <taxon>Actinomycetes</taxon>
        <taxon>Glycomycetales</taxon>
        <taxon>Glycomycetaceae</taxon>
        <taxon>Salininema</taxon>
    </lineage>
</organism>
<evidence type="ECO:0000313" key="5">
    <source>
        <dbReference type="Proteomes" id="UP001595823"/>
    </source>
</evidence>